<dbReference type="EMBL" id="KZ503032">
    <property type="protein sequence ID" value="PKU69424.1"/>
    <property type="molecule type" value="Genomic_DNA"/>
</dbReference>
<gene>
    <name evidence="2" type="primary">CRR2</name>
    <name evidence="2" type="ORF">MA16_Dca018282</name>
</gene>
<evidence type="ECO:0000256" key="1">
    <source>
        <dbReference type="ARBA" id="ARBA00022737"/>
    </source>
</evidence>
<dbReference type="InterPro" id="IPR002885">
    <property type="entry name" value="PPR_rpt"/>
</dbReference>
<dbReference type="Pfam" id="PF01535">
    <property type="entry name" value="PPR"/>
    <property type="match status" value="1"/>
</dbReference>
<name>A0A2I0W183_9ASPA</name>
<accession>A0A2I0W183</accession>
<dbReference type="NCBIfam" id="TIGR00756">
    <property type="entry name" value="PPR"/>
    <property type="match status" value="1"/>
</dbReference>
<sequence>MYSHFNSLDDARNVFDRTPDNIIFVWNAMLKSLVMAEEGEEVLSLFIEMGRNVVNFVSFSYSYALKACLASSL</sequence>
<evidence type="ECO:0000313" key="2">
    <source>
        <dbReference type="EMBL" id="PKU69424.1"/>
    </source>
</evidence>
<organism evidence="2 3">
    <name type="scientific">Dendrobium catenatum</name>
    <dbReference type="NCBI Taxonomy" id="906689"/>
    <lineage>
        <taxon>Eukaryota</taxon>
        <taxon>Viridiplantae</taxon>
        <taxon>Streptophyta</taxon>
        <taxon>Embryophyta</taxon>
        <taxon>Tracheophyta</taxon>
        <taxon>Spermatophyta</taxon>
        <taxon>Magnoliopsida</taxon>
        <taxon>Liliopsida</taxon>
        <taxon>Asparagales</taxon>
        <taxon>Orchidaceae</taxon>
        <taxon>Epidendroideae</taxon>
        <taxon>Malaxideae</taxon>
        <taxon>Dendrobiinae</taxon>
        <taxon>Dendrobium</taxon>
    </lineage>
</organism>
<dbReference type="Proteomes" id="UP000233837">
    <property type="component" value="Unassembled WGS sequence"/>
</dbReference>
<dbReference type="PANTHER" id="PTHR47926">
    <property type="entry name" value="PENTATRICOPEPTIDE REPEAT-CONTAINING PROTEIN"/>
    <property type="match status" value="1"/>
</dbReference>
<reference evidence="2 3" key="1">
    <citation type="journal article" date="2016" name="Sci. Rep.">
        <title>The Dendrobium catenatum Lindl. genome sequence provides insights into polysaccharide synthase, floral development and adaptive evolution.</title>
        <authorList>
            <person name="Zhang G.Q."/>
            <person name="Xu Q."/>
            <person name="Bian C."/>
            <person name="Tsai W.C."/>
            <person name="Yeh C.M."/>
            <person name="Liu K.W."/>
            <person name="Yoshida K."/>
            <person name="Zhang L.S."/>
            <person name="Chang S.B."/>
            <person name="Chen F."/>
            <person name="Shi Y."/>
            <person name="Su Y.Y."/>
            <person name="Zhang Y.Q."/>
            <person name="Chen L.J."/>
            <person name="Yin Y."/>
            <person name="Lin M."/>
            <person name="Huang H."/>
            <person name="Deng H."/>
            <person name="Wang Z.W."/>
            <person name="Zhu S.L."/>
            <person name="Zhao X."/>
            <person name="Deng C."/>
            <person name="Niu S.C."/>
            <person name="Huang J."/>
            <person name="Wang M."/>
            <person name="Liu G.H."/>
            <person name="Yang H.J."/>
            <person name="Xiao X.J."/>
            <person name="Hsiao Y.Y."/>
            <person name="Wu W.L."/>
            <person name="Chen Y.Y."/>
            <person name="Mitsuda N."/>
            <person name="Ohme-Takagi M."/>
            <person name="Luo Y.B."/>
            <person name="Van de Peer Y."/>
            <person name="Liu Z.J."/>
        </authorList>
    </citation>
    <scope>NUCLEOTIDE SEQUENCE [LARGE SCALE GENOMIC DNA]</scope>
    <source>
        <tissue evidence="2">The whole plant</tissue>
    </source>
</reference>
<keyword evidence="1" id="KW-0677">Repeat</keyword>
<keyword evidence="3" id="KW-1185">Reference proteome</keyword>
<proteinExistence type="predicted"/>
<dbReference type="InterPro" id="IPR046960">
    <property type="entry name" value="PPR_At4g14850-like_plant"/>
</dbReference>
<dbReference type="InterPro" id="IPR011990">
    <property type="entry name" value="TPR-like_helical_dom_sf"/>
</dbReference>
<protein>
    <submittedName>
        <fullName evidence="2">Pentatricopeptide repeat-containing protein</fullName>
    </submittedName>
</protein>
<dbReference type="AlphaFoldDB" id="A0A2I0W183"/>
<dbReference type="GO" id="GO:0003723">
    <property type="term" value="F:RNA binding"/>
    <property type="evidence" value="ECO:0007669"/>
    <property type="project" value="InterPro"/>
</dbReference>
<dbReference type="Gene3D" id="1.25.40.10">
    <property type="entry name" value="Tetratricopeptide repeat domain"/>
    <property type="match status" value="1"/>
</dbReference>
<evidence type="ECO:0000313" key="3">
    <source>
        <dbReference type="Proteomes" id="UP000233837"/>
    </source>
</evidence>
<reference evidence="2 3" key="2">
    <citation type="journal article" date="2017" name="Nature">
        <title>The Apostasia genome and the evolution of orchids.</title>
        <authorList>
            <person name="Zhang G.Q."/>
            <person name="Liu K.W."/>
            <person name="Li Z."/>
            <person name="Lohaus R."/>
            <person name="Hsiao Y.Y."/>
            <person name="Niu S.C."/>
            <person name="Wang J.Y."/>
            <person name="Lin Y.C."/>
            <person name="Xu Q."/>
            <person name="Chen L.J."/>
            <person name="Yoshida K."/>
            <person name="Fujiwara S."/>
            <person name="Wang Z.W."/>
            <person name="Zhang Y.Q."/>
            <person name="Mitsuda N."/>
            <person name="Wang M."/>
            <person name="Liu G.H."/>
            <person name="Pecoraro L."/>
            <person name="Huang H.X."/>
            <person name="Xiao X.J."/>
            <person name="Lin M."/>
            <person name="Wu X.Y."/>
            <person name="Wu W.L."/>
            <person name="Chen Y.Y."/>
            <person name="Chang S.B."/>
            <person name="Sakamoto S."/>
            <person name="Ohme-Takagi M."/>
            <person name="Yagi M."/>
            <person name="Zeng S.J."/>
            <person name="Shen C.Y."/>
            <person name="Yeh C.M."/>
            <person name="Luo Y.B."/>
            <person name="Tsai W.C."/>
            <person name="Van de Peer Y."/>
            <person name="Liu Z.J."/>
        </authorList>
    </citation>
    <scope>NUCLEOTIDE SEQUENCE [LARGE SCALE GENOMIC DNA]</scope>
    <source>
        <tissue evidence="2">The whole plant</tissue>
    </source>
</reference>
<dbReference type="GO" id="GO:0009451">
    <property type="term" value="P:RNA modification"/>
    <property type="evidence" value="ECO:0007669"/>
    <property type="project" value="InterPro"/>
</dbReference>